<dbReference type="InterPro" id="IPR055170">
    <property type="entry name" value="GFO_IDH_MocA-like_dom"/>
</dbReference>
<dbReference type="InterPro" id="IPR050984">
    <property type="entry name" value="Gfo/Idh/MocA_domain"/>
</dbReference>
<reference evidence="8" key="1">
    <citation type="submission" date="2022-01" db="EMBL/GenBank/DDBJ databases">
        <title>Comparative genomics reveals a dynamic genome evolution in the ectomycorrhizal milk-cap (Lactarius) mushrooms.</title>
        <authorList>
            <consortium name="DOE Joint Genome Institute"/>
            <person name="Lebreton A."/>
            <person name="Tang N."/>
            <person name="Kuo A."/>
            <person name="LaButti K."/>
            <person name="Drula E."/>
            <person name="Barry K."/>
            <person name="Clum A."/>
            <person name="Lipzen A."/>
            <person name="Mousain D."/>
            <person name="Ng V."/>
            <person name="Wang R."/>
            <person name="Wang X."/>
            <person name="Dai Y."/>
            <person name="Henrissat B."/>
            <person name="Grigoriev I.V."/>
            <person name="Guerin-Laguette A."/>
            <person name="Yu F."/>
            <person name="Martin F.M."/>
        </authorList>
    </citation>
    <scope>NUCLEOTIDE SEQUENCE</scope>
    <source>
        <strain evidence="8">QP</strain>
    </source>
</reference>
<dbReference type="Proteomes" id="UP001201163">
    <property type="component" value="Unassembled WGS sequence"/>
</dbReference>
<keyword evidence="2" id="KW-0560">Oxidoreductase</keyword>
<evidence type="ECO:0000256" key="5">
    <source>
        <dbReference type="ARBA" id="ARBA00049233"/>
    </source>
</evidence>
<gene>
    <name evidence="8" type="ORF">EDB92DRAFT_463431</name>
</gene>
<name>A0AAD4LQJ5_9AGAM</name>
<dbReference type="SUPFAM" id="SSF51735">
    <property type="entry name" value="NAD(P)-binding Rossmann-fold domains"/>
    <property type="match status" value="1"/>
</dbReference>
<evidence type="ECO:0000313" key="9">
    <source>
        <dbReference type="Proteomes" id="UP001201163"/>
    </source>
</evidence>
<evidence type="ECO:0000259" key="7">
    <source>
        <dbReference type="Pfam" id="PF22725"/>
    </source>
</evidence>
<dbReference type="GO" id="GO:0047837">
    <property type="term" value="F:D-xylose 1-dehydrogenase (NADP+) activity"/>
    <property type="evidence" value="ECO:0007669"/>
    <property type="project" value="UniProtKB-EC"/>
</dbReference>
<evidence type="ECO:0000256" key="1">
    <source>
        <dbReference type="ARBA" id="ARBA00010928"/>
    </source>
</evidence>
<dbReference type="EC" id="1.1.1.179" evidence="3"/>
<evidence type="ECO:0000256" key="2">
    <source>
        <dbReference type="ARBA" id="ARBA00023002"/>
    </source>
</evidence>
<accession>A0AAD4LQJ5</accession>
<evidence type="ECO:0000259" key="6">
    <source>
        <dbReference type="Pfam" id="PF01408"/>
    </source>
</evidence>
<protein>
    <recommendedName>
        <fullName evidence="3">D-xylose 1-dehydrogenase (NADP(+), D-xylono-1,5-lactone-forming)</fullName>
        <ecNumber evidence="3">1.1.1.179</ecNumber>
    </recommendedName>
    <alternativeName>
        <fullName evidence="4">D-xylose-NADP dehydrogenase</fullName>
    </alternativeName>
</protein>
<dbReference type="Gene3D" id="3.30.360.10">
    <property type="entry name" value="Dihydrodipicolinate Reductase, domain 2"/>
    <property type="match status" value="1"/>
</dbReference>
<evidence type="ECO:0000313" key="8">
    <source>
        <dbReference type="EMBL" id="KAH9000095.1"/>
    </source>
</evidence>
<comment type="caution">
    <text evidence="8">The sequence shown here is derived from an EMBL/GenBank/DDBJ whole genome shotgun (WGS) entry which is preliminary data.</text>
</comment>
<feature type="domain" description="GFO/IDH/MocA-like oxidoreductase" evidence="7">
    <location>
        <begin position="160"/>
        <end position="300"/>
    </location>
</feature>
<evidence type="ECO:0000256" key="4">
    <source>
        <dbReference type="ARBA" id="ARBA00042988"/>
    </source>
</evidence>
<keyword evidence="9" id="KW-1185">Reference proteome</keyword>
<feature type="domain" description="Gfo/Idh/MocA-like oxidoreductase N-terminal" evidence="6">
    <location>
        <begin position="28"/>
        <end position="148"/>
    </location>
</feature>
<dbReference type="EMBL" id="JAKELL010000002">
    <property type="protein sequence ID" value="KAH9000095.1"/>
    <property type="molecule type" value="Genomic_DNA"/>
</dbReference>
<dbReference type="Pfam" id="PF22725">
    <property type="entry name" value="GFO_IDH_MocA_C3"/>
    <property type="match status" value="1"/>
</dbReference>
<dbReference type="PANTHER" id="PTHR22604:SF105">
    <property type="entry name" value="TRANS-1,2-DIHYDROBENZENE-1,2-DIOL DEHYDROGENASE"/>
    <property type="match status" value="1"/>
</dbReference>
<organism evidence="8 9">
    <name type="scientific">Lactarius akahatsu</name>
    <dbReference type="NCBI Taxonomy" id="416441"/>
    <lineage>
        <taxon>Eukaryota</taxon>
        <taxon>Fungi</taxon>
        <taxon>Dikarya</taxon>
        <taxon>Basidiomycota</taxon>
        <taxon>Agaricomycotina</taxon>
        <taxon>Agaricomycetes</taxon>
        <taxon>Russulales</taxon>
        <taxon>Russulaceae</taxon>
        <taxon>Lactarius</taxon>
    </lineage>
</organism>
<dbReference type="InterPro" id="IPR036291">
    <property type="entry name" value="NAD(P)-bd_dom_sf"/>
</dbReference>
<proteinExistence type="inferred from homology"/>
<dbReference type="PANTHER" id="PTHR22604">
    <property type="entry name" value="OXIDOREDUCTASES"/>
    <property type="match status" value="1"/>
</dbReference>
<dbReference type="Gene3D" id="3.40.50.720">
    <property type="entry name" value="NAD(P)-binding Rossmann-like Domain"/>
    <property type="match status" value="1"/>
</dbReference>
<dbReference type="AlphaFoldDB" id="A0AAD4LQJ5"/>
<comment type="catalytic activity">
    <reaction evidence="5">
        <text>D-xylose + NADP(+) = D-xylono-1,5-lactone + NADPH + H(+)</text>
        <dbReference type="Rhea" id="RHEA:22000"/>
        <dbReference type="ChEBI" id="CHEBI:15378"/>
        <dbReference type="ChEBI" id="CHEBI:15867"/>
        <dbReference type="ChEBI" id="CHEBI:53455"/>
        <dbReference type="ChEBI" id="CHEBI:57783"/>
        <dbReference type="ChEBI" id="CHEBI:58349"/>
        <dbReference type="EC" id="1.1.1.179"/>
    </reaction>
</comment>
<evidence type="ECO:0000256" key="3">
    <source>
        <dbReference type="ARBA" id="ARBA00038984"/>
    </source>
</evidence>
<dbReference type="GO" id="GO:0000166">
    <property type="term" value="F:nucleotide binding"/>
    <property type="evidence" value="ECO:0007669"/>
    <property type="project" value="InterPro"/>
</dbReference>
<comment type="similarity">
    <text evidence="1">Belongs to the Gfo/Idh/MocA family.</text>
</comment>
<sequence>MASLYGFVKRLYLVFNPPIPKEPTASPLRFGILGAARIAPIALILPVKNHPDAVVTAVAARDQERADAFAKKNGIPKAYGGSGAYQKLLDDPEIDVVYNPLPNGLHYEWTMKALAAGKHVLLEKPSANTAEETRKMFAFAQEKGLVLLEAFHYRFHPATRRVKAIIDSGELGTLTKIEANLGLPGFFIKDSDIRMVYDLGGGAMMDMGCYVMSISRYLANADPAKVISANAEVLPKFPRVDIGTTVTLAFPSSGGSATDGSADGLTATLLTHFRLPPLWGFLPRWPKVSVRVSGTRGTVELSNFAGAWVHHTITVESSEQAGGRLRKRTEKHYGNLGWTTYRYQLEAFIDKLRGRTPEHWYDAQDSITNLEWIEAVYKETGLGPRPPSTAQVP</sequence>
<dbReference type="SUPFAM" id="SSF55347">
    <property type="entry name" value="Glyceraldehyde-3-phosphate dehydrogenase-like, C-terminal domain"/>
    <property type="match status" value="1"/>
</dbReference>
<dbReference type="Pfam" id="PF01408">
    <property type="entry name" value="GFO_IDH_MocA"/>
    <property type="match status" value="1"/>
</dbReference>
<dbReference type="InterPro" id="IPR000683">
    <property type="entry name" value="Gfo/Idh/MocA-like_OxRdtase_N"/>
</dbReference>